<dbReference type="OrthoDB" id="4305539at2"/>
<dbReference type="Proteomes" id="UP000262477">
    <property type="component" value="Unassembled WGS sequence"/>
</dbReference>
<feature type="region of interest" description="Disordered" evidence="1">
    <location>
        <begin position="151"/>
        <end position="170"/>
    </location>
</feature>
<dbReference type="RefSeq" id="WP_128510247.1">
    <property type="nucleotide sequence ID" value="NZ_QUAC01000233.1"/>
</dbReference>
<dbReference type="AlphaFoldDB" id="A0A371PWT5"/>
<protein>
    <recommendedName>
        <fullName evidence="4">Nucleopolyhedrovirus P10 family protein</fullName>
    </recommendedName>
</protein>
<gene>
    <name evidence="2" type="ORF">DY245_29495</name>
</gene>
<comment type="caution">
    <text evidence="2">The sequence shown here is derived from an EMBL/GenBank/DDBJ whole genome shotgun (WGS) entry which is preliminary data.</text>
</comment>
<keyword evidence="3" id="KW-1185">Reference proteome</keyword>
<sequence>MTVEAWTQAVRLQLELGRLLPLGEPDDGAWITEQAAVRVLGRAAAEVPGVGLETLRVGAIPLASSSEPAVPPPVSALPPGPLRIEATLSAAMQQSLSHTAEQLRSALLSAAVERLGLAAVAADLHITDLLQSPEAAARSQTPEMALRLTREAAAARSPHPAPGPVPAREPSGELADVIMAVPGVARLTPVLGTRPVKMQRHDDPPGRHIEVQLAVAPGHHPLKVARAVRAAVAGAAADDAPGPVTAAVLITEVEDDDS</sequence>
<accession>A0A371PWT5</accession>
<evidence type="ECO:0008006" key="4">
    <source>
        <dbReference type="Google" id="ProtNLM"/>
    </source>
</evidence>
<evidence type="ECO:0000313" key="2">
    <source>
        <dbReference type="EMBL" id="REK86940.1"/>
    </source>
</evidence>
<reference evidence="2 3" key="1">
    <citation type="submission" date="2018-08" db="EMBL/GenBank/DDBJ databases">
        <title>Streptomyces NEAU-D10 sp. nov., a novel Actinomycete isolated from soil.</title>
        <authorList>
            <person name="Jin L."/>
        </authorList>
    </citation>
    <scope>NUCLEOTIDE SEQUENCE [LARGE SCALE GENOMIC DNA]</scope>
    <source>
        <strain evidence="2 3">NEAU-D10</strain>
    </source>
</reference>
<proteinExistence type="predicted"/>
<evidence type="ECO:0000313" key="3">
    <source>
        <dbReference type="Proteomes" id="UP000262477"/>
    </source>
</evidence>
<dbReference type="EMBL" id="QUAC01000233">
    <property type="protein sequence ID" value="REK86940.1"/>
    <property type="molecule type" value="Genomic_DNA"/>
</dbReference>
<organism evidence="2 3">
    <name type="scientific">Streptomyces inhibens</name>
    <dbReference type="NCBI Taxonomy" id="2293571"/>
    <lineage>
        <taxon>Bacteria</taxon>
        <taxon>Bacillati</taxon>
        <taxon>Actinomycetota</taxon>
        <taxon>Actinomycetes</taxon>
        <taxon>Kitasatosporales</taxon>
        <taxon>Streptomycetaceae</taxon>
        <taxon>Streptomyces</taxon>
    </lineage>
</organism>
<name>A0A371PWT5_STRIH</name>
<evidence type="ECO:0000256" key="1">
    <source>
        <dbReference type="SAM" id="MobiDB-lite"/>
    </source>
</evidence>